<proteinExistence type="predicted"/>
<evidence type="ECO:0000313" key="2">
    <source>
        <dbReference type="Proteomes" id="UP000268014"/>
    </source>
</evidence>
<accession>A0A158QKM3</accession>
<dbReference type="WBParaSite" id="HPLM_0000486301-mRNA-1">
    <property type="protein sequence ID" value="HPLM_0000486301-mRNA-1"/>
    <property type="gene ID" value="HPLM_0000486301"/>
</dbReference>
<protein>
    <submittedName>
        <fullName evidence="3">Lipoprotein</fullName>
    </submittedName>
</protein>
<evidence type="ECO:0000313" key="3">
    <source>
        <dbReference type="WBParaSite" id="HPLM_0000486301-mRNA-1"/>
    </source>
</evidence>
<dbReference type="OMA" id="HYESIIN"/>
<dbReference type="OrthoDB" id="5784577at2759"/>
<name>A0A158QKM3_HAEPC</name>
<gene>
    <name evidence="1" type="ORF">HPLM_LOCUS4855</name>
</gene>
<reference evidence="1 2" key="2">
    <citation type="submission" date="2018-11" db="EMBL/GenBank/DDBJ databases">
        <authorList>
            <consortium name="Pathogen Informatics"/>
        </authorList>
    </citation>
    <scope>NUCLEOTIDE SEQUENCE [LARGE SCALE GENOMIC DNA]</scope>
    <source>
        <strain evidence="1 2">MHpl1</strain>
    </source>
</reference>
<evidence type="ECO:0000313" key="1">
    <source>
        <dbReference type="EMBL" id="VDO24149.1"/>
    </source>
</evidence>
<dbReference type="AlphaFoldDB" id="A0A158QKM3"/>
<dbReference type="Proteomes" id="UP000268014">
    <property type="component" value="Unassembled WGS sequence"/>
</dbReference>
<sequence length="121" mass="13806">MVIPATTAPNQPLPFIEQLNSDASVRQAQELAKRRIDHYESIINANKNLPNDQKLFTGESITLRDGSKIRSGSTPQGRFYYLVHKDQWLYLERSADERFQTLLVSDASPDEPSLIQKFTAR</sequence>
<keyword evidence="2" id="KW-1185">Reference proteome</keyword>
<reference evidence="3" key="1">
    <citation type="submission" date="2016-04" db="UniProtKB">
        <authorList>
            <consortium name="WormBaseParasite"/>
        </authorList>
    </citation>
    <scope>IDENTIFICATION</scope>
</reference>
<organism evidence="3">
    <name type="scientific">Haemonchus placei</name>
    <name type="common">Barber's pole worm</name>
    <dbReference type="NCBI Taxonomy" id="6290"/>
    <lineage>
        <taxon>Eukaryota</taxon>
        <taxon>Metazoa</taxon>
        <taxon>Ecdysozoa</taxon>
        <taxon>Nematoda</taxon>
        <taxon>Chromadorea</taxon>
        <taxon>Rhabditida</taxon>
        <taxon>Rhabditina</taxon>
        <taxon>Rhabditomorpha</taxon>
        <taxon>Strongyloidea</taxon>
        <taxon>Trichostrongylidae</taxon>
        <taxon>Haemonchus</taxon>
    </lineage>
</organism>
<dbReference type="EMBL" id="UZAF01016260">
    <property type="protein sequence ID" value="VDO24149.1"/>
    <property type="molecule type" value="Genomic_DNA"/>
</dbReference>